<dbReference type="PROSITE" id="PS51462">
    <property type="entry name" value="NUDIX"/>
    <property type="match status" value="1"/>
</dbReference>
<dbReference type="RefSeq" id="WP_067477824.1">
    <property type="nucleotide sequence ID" value="NZ_CP015961.1"/>
</dbReference>
<feature type="compositionally biased region" description="Basic and acidic residues" evidence="7">
    <location>
        <begin position="270"/>
        <end position="289"/>
    </location>
</feature>
<feature type="region of interest" description="Disordered" evidence="7">
    <location>
        <begin position="38"/>
        <end position="63"/>
    </location>
</feature>
<keyword evidence="6" id="KW-0464">Manganese</keyword>
<dbReference type="PANTHER" id="PTHR12992:SF11">
    <property type="entry name" value="MITOCHONDRIAL COENZYME A DIPHOSPHATASE NUDT8"/>
    <property type="match status" value="1"/>
</dbReference>
<accession>A0A173LL50</accession>
<dbReference type="Gene3D" id="3.90.79.10">
    <property type="entry name" value="Nucleoside Triphosphate Pyrophosphohydrolase"/>
    <property type="match status" value="1"/>
</dbReference>
<gene>
    <name evidence="9" type="ORF">BJL86_0527</name>
</gene>
<dbReference type="CDD" id="cd03426">
    <property type="entry name" value="NUDIX_CoAse_Nudt7"/>
    <property type="match status" value="1"/>
</dbReference>
<evidence type="ECO:0000313" key="10">
    <source>
        <dbReference type="Proteomes" id="UP000186104"/>
    </source>
</evidence>
<dbReference type="InterPro" id="IPR015797">
    <property type="entry name" value="NUDIX_hydrolase-like_dom_sf"/>
</dbReference>
<keyword evidence="10" id="KW-1185">Reference proteome</keyword>
<feature type="region of interest" description="Disordered" evidence="7">
    <location>
        <begin position="270"/>
        <end position="323"/>
    </location>
</feature>
<evidence type="ECO:0000256" key="3">
    <source>
        <dbReference type="ARBA" id="ARBA00022723"/>
    </source>
</evidence>
<comment type="cofactor">
    <cofactor evidence="2">
        <name>Mg(2+)</name>
        <dbReference type="ChEBI" id="CHEBI:18420"/>
    </cofactor>
</comment>
<dbReference type="GO" id="GO:0010945">
    <property type="term" value="F:coenzyme A diphosphatase activity"/>
    <property type="evidence" value="ECO:0007669"/>
    <property type="project" value="InterPro"/>
</dbReference>
<dbReference type="Proteomes" id="UP000186104">
    <property type="component" value="Chromosome"/>
</dbReference>
<keyword evidence="5" id="KW-0460">Magnesium</keyword>
<dbReference type="InterPro" id="IPR000086">
    <property type="entry name" value="NUDIX_hydrolase_dom"/>
</dbReference>
<dbReference type="STRING" id="499555.BJL86_0527"/>
<keyword evidence="3" id="KW-0479">Metal-binding</keyword>
<dbReference type="SUPFAM" id="SSF55811">
    <property type="entry name" value="Nudix"/>
    <property type="match status" value="1"/>
</dbReference>
<keyword evidence="4 9" id="KW-0378">Hydrolase</keyword>
<feature type="domain" description="Nudix hydrolase" evidence="8">
    <location>
        <begin position="62"/>
        <end position="205"/>
    </location>
</feature>
<protein>
    <submittedName>
        <fullName evidence="9">Nudix hydrolase 15, mitochondrial</fullName>
    </submittedName>
</protein>
<evidence type="ECO:0000256" key="4">
    <source>
        <dbReference type="ARBA" id="ARBA00022801"/>
    </source>
</evidence>
<name>A0A173LL50_9ACTN</name>
<sequence>MAAGYFPPEDYFDLSGYPFADDYPQWLAPLVEAARSGGVTKILPERRPPEDDGGEPHPSGRPHRTSAVLVVFSGDPDAPGPRPPADARVLLTHRAATLGSHAGQVSFPGGGSESVDEKIPDTALREAQEETGLDPDSVDILAVTGSLYIPVSNYSVFPVLAYWREPGRVHAADEAETARVLTPPLGDLLDPAHRFTVRQSAGWQGPAFNIGDLVLWGFTAGVLAAATKLAGWDLDWDADDIRDLEETLSASANGEQNSWPRREVLEELRNASGLRSDDPDPDADFRRLGTEGQRPGVERPEGRVPGRDDEAPHGGGTDEEGAS</sequence>
<dbReference type="InterPro" id="IPR045121">
    <property type="entry name" value="CoAse"/>
</dbReference>
<evidence type="ECO:0000256" key="5">
    <source>
        <dbReference type="ARBA" id="ARBA00022842"/>
    </source>
</evidence>
<dbReference type="EMBL" id="CP015961">
    <property type="protein sequence ID" value="ANI91330.1"/>
    <property type="molecule type" value="Genomic_DNA"/>
</dbReference>
<dbReference type="PROSITE" id="PS00893">
    <property type="entry name" value="NUDIX_BOX"/>
    <property type="match status" value="1"/>
</dbReference>
<evidence type="ECO:0000256" key="1">
    <source>
        <dbReference type="ARBA" id="ARBA00001936"/>
    </source>
</evidence>
<evidence type="ECO:0000256" key="7">
    <source>
        <dbReference type="SAM" id="MobiDB-lite"/>
    </source>
</evidence>
<dbReference type="PANTHER" id="PTHR12992">
    <property type="entry name" value="NUDIX HYDROLASE"/>
    <property type="match status" value="1"/>
</dbReference>
<dbReference type="AlphaFoldDB" id="A0A173LL50"/>
<dbReference type="GO" id="GO:0046872">
    <property type="term" value="F:metal ion binding"/>
    <property type="evidence" value="ECO:0007669"/>
    <property type="project" value="UniProtKB-KW"/>
</dbReference>
<dbReference type="Pfam" id="PF00293">
    <property type="entry name" value="NUDIX"/>
    <property type="match status" value="1"/>
</dbReference>
<reference evidence="9 10" key="1">
    <citation type="submission" date="2016-06" db="EMBL/GenBank/DDBJ databases">
        <title>Complete genome sequence of a saline-alkali tolerant type strain Dietzia timorensis ID05-A0528T.</title>
        <authorList>
            <person name="Wu X."/>
        </authorList>
    </citation>
    <scope>NUCLEOTIDE SEQUENCE [LARGE SCALE GENOMIC DNA]</scope>
    <source>
        <strain evidence="9 10">ID05-A0528</strain>
    </source>
</reference>
<evidence type="ECO:0000313" key="9">
    <source>
        <dbReference type="EMBL" id="ANI91330.1"/>
    </source>
</evidence>
<dbReference type="KEGG" id="dtm:BJL86_0527"/>
<evidence type="ECO:0000256" key="2">
    <source>
        <dbReference type="ARBA" id="ARBA00001946"/>
    </source>
</evidence>
<dbReference type="InterPro" id="IPR020084">
    <property type="entry name" value="NUDIX_hydrolase_CS"/>
</dbReference>
<evidence type="ECO:0000256" key="6">
    <source>
        <dbReference type="ARBA" id="ARBA00023211"/>
    </source>
</evidence>
<feature type="compositionally biased region" description="Basic and acidic residues" evidence="7">
    <location>
        <begin position="296"/>
        <end position="312"/>
    </location>
</feature>
<comment type="cofactor">
    <cofactor evidence="1">
        <name>Mn(2+)</name>
        <dbReference type="ChEBI" id="CHEBI:29035"/>
    </cofactor>
</comment>
<organism evidence="9 10">
    <name type="scientific">Dietzia timorensis</name>
    <dbReference type="NCBI Taxonomy" id="499555"/>
    <lineage>
        <taxon>Bacteria</taxon>
        <taxon>Bacillati</taxon>
        <taxon>Actinomycetota</taxon>
        <taxon>Actinomycetes</taxon>
        <taxon>Mycobacteriales</taxon>
        <taxon>Dietziaceae</taxon>
        <taxon>Dietzia</taxon>
    </lineage>
</organism>
<proteinExistence type="predicted"/>
<evidence type="ECO:0000259" key="8">
    <source>
        <dbReference type="PROSITE" id="PS51462"/>
    </source>
</evidence>